<feature type="transmembrane region" description="Helical" evidence="5">
    <location>
        <begin position="156"/>
        <end position="176"/>
    </location>
</feature>
<keyword evidence="4 5" id="KW-0472">Membrane</keyword>
<evidence type="ECO:0008006" key="9">
    <source>
        <dbReference type="Google" id="ProtNLM"/>
    </source>
</evidence>
<reference evidence="8" key="1">
    <citation type="submission" date="2012-12" db="EMBL/GenBank/DDBJ databases">
        <authorList>
            <person name="Hellsten U."/>
            <person name="Grimwood J."/>
            <person name="Chapman J.A."/>
            <person name="Shapiro H."/>
            <person name="Aerts A."/>
            <person name="Otillar R.P."/>
            <person name="Terry A.Y."/>
            <person name="Boore J.L."/>
            <person name="Simakov O."/>
            <person name="Marletaz F."/>
            <person name="Cho S.-J."/>
            <person name="Edsinger-Gonzales E."/>
            <person name="Havlak P."/>
            <person name="Kuo D.-H."/>
            <person name="Larsson T."/>
            <person name="Lv J."/>
            <person name="Arendt D."/>
            <person name="Savage R."/>
            <person name="Osoegawa K."/>
            <person name="de Jong P."/>
            <person name="Lindberg D.R."/>
            <person name="Seaver E.C."/>
            <person name="Weisblat D.A."/>
            <person name="Putnam N.H."/>
            <person name="Grigoriev I.V."/>
            <person name="Rokhsar D.S."/>
        </authorList>
    </citation>
    <scope>NUCLEOTIDE SEQUENCE</scope>
</reference>
<dbReference type="EMBL" id="AMQM01001413">
    <property type="status" value="NOT_ANNOTATED_CDS"/>
    <property type="molecule type" value="Genomic_DNA"/>
</dbReference>
<reference evidence="7" key="3">
    <citation type="submission" date="2015-06" db="UniProtKB">
        <authorList>
            <consortium name="EnsemblMetazoa"/>
        </authorList>
    </citation>
    <scope>IDENTIFICATION</scope>
</reference>
<evidence type="ECO:0000256" key="5">
    <source>
        <dbReference type="SAM" id="Phobius"/>
    </source>
</evidence>
<evidence type="ECO:0000256" key="2">
    <source>
        <dbReference type="ARBA" id="ARBA00022692"/>
    </source>
</evidence>
<dbReference type="PANTHER" id="PTHR19282">
    <property type="entry name" value="TETRASPANIN"/>
    <property type="match status" value="1"/>
</dbReference>
<protein>
    <recommendedName>
        <fullName evidence="9">Tetraspanin</fullName>
    </recommendedName>
</protein>
<dbReference type="AlphaFoldDB" id="T1FQX4"/>
<dbReference type="EMBL" id="KB097495">
    <property type="protein sequence ID" value="ESN96564.1"/>
    <property type="molecule type" value="Genomic_DNA"/>
</dbReference>
<dbReference type="InParanoid" id="T1FQX4"/>
<dbReference type="Gene3D" id="1.10.1450.10">
    <property type="entry name" value="Tetraspanin"/>
    <property type="match status" value="2"/>
</dbReference>
<dbReference type="Proteomes" id="UP000015101">
    <property type="component" value="Unassembled WGS sequence"/>
</dbReference>
<dbReference type="PANTHER" id="PTHR19282:SF534">
    <property type="entry name" value="TETRASPANIN FAMILY-RELATED"/>
    <property type="match status" value="1"/>
</dbReference>
<dbReference type="CTD" id="20211221"/>
<dbReference type="FunFam" id="1.10.1450.10:FF:000124">
    <property type="entry name" value="Uncharacterized protein"/>
    <property type="match status" value="1"/>
</dbReference>
<dbReference type="EnsemblMetazoa" id="HelroT189291">
    <property type="protein sequence ID" value="HelroP189291"/>
    <property type="gene ID" value="HelroG189291"/>
</dbReference>
<evidence type="ECO:0000256" key="3">
    <source>
        <dbReference type="ARBA" id="ARBA00022989"/>
    </source>
</evidence>
<evidence type="ECO:0000313" key="8">
    <source>
        <dbReference type="Proteomes" id="UP000015101"/>
    </source>
</evidence>
<evidence type="ECO:0000256" key="4">
    <source>
        <dbReference type="ARBA" id="ARBA00023136"/>
    </source>
</evidence>
<dbReference type="CDD" id="cd03127">
    <property type="entry name" value="tetraspanin_LEL"/>
    <property type="match status" value="1"/>
</dbReference>
<dbReference type="Pfam" id="PF00335">
    <property type="entry name" value="Tetraspanin"/>
    <property type="match status" value="1"/>
</dbReference>
<feature type="transmembrane region" description="Helical" evidence="5">
    <location>
        <begin position="37"/>
        <end position="68"/>
    </location>
</feature>
<reference evidence="6 8" key="2">
    <citation type="journal article" date="2013" name="Nature">
        <title>Insights into bilaterian evolution from three spiralian genomes.</title>
        <authorList>
            <person name="Simakov O."/>
            <person name="Marletaz F."/>
            <person name="Cho S.J."/>
            <person name="Edsinger-Gonzales E."/>
            <person name="Havlak P."/>
            <person name="Hellsten U."/>
            <person name="Kuo D.H."/>
            <person name="Larsson T."/>
            <person name="Lv J."/>
            <person name="Arendt D."/>
            <person name="Savage R."/>
            <person name="Osoegawa K."/>
            <person name="de Jong P."/>
            <person name="Grimwood J."/>
            <person name="Chapman J.A."/>
            <person name="Shapiro H."/>
            <person name="Aerts A."/>
            <person name="Otillar R.P."/>
            <person name="Terry A.Y."/>
            <person name="Boore J.L."/>
            <person name="Grigoriev I.V."/>
            <person name="Lindberg D.R."/>
            <person name="Seaver E.C."/>
            <person name="Weisblat D.A."/>
            <person name="Putnam N.H."/>
            <person name="Rokhsar D.S."/>
        </authorList>
    </citation>
    <scope>NUCLEOTIDE SEQUENCE</scope>
</reference>
<dbReference type="GeneID" id="20211221"/>
<evidence type="ECO:0000256" key="1">
    <source>
        <dbReference type="ARBA" id="ARBA00004141"/>
    </source>
</evidence>
<comment type="subcellular location">
    <subcellularLocation>
        <location evidence="1">Membrane</location>
        <topology evidence="1">Multi-pass membrane protein</topology>
    </subcellularLocation>
</comment>
<gene>
    <name evidence="7" type="primary">20211221</name>
    <name evidence="6" type="ORF">HELRODRAFT_189291</name>
</gene>
<feature type="transmembrane region" description="Helical" evidence="5">
    <location>
        <begin position="354"/>
        <end position="380"/>
    </location>
</feature>
<dbReference type="InterPro" id="IPR018499">
    <property type="entry name" value="Tetraspanin/Peripherin"/>
</dbReference>
<dbReference type="KEGG" id="hro:HELRODRAFT_189291"/>
<evidence type="ECO:0000313" key="6">
    <source>
        <dbReference type="EMBL" id="ESN96564.1"/>
    </source>
</evidence>
<dbReference type="OrthoDB" id="10033535at2759"/>
<keyword evidence="8" id="KW-1185">Reference proteome</keyword>
<dbReference type="HOGENOM" id="CLU_706525_0_0_1"/>
<feature type="transmembrane region" description="Helical" evidence="5">
    <location>
        <begin position="229"/>
        <end position="253"/>
    </location>
</feature>
<sequence length="391" mass="43392">MSANYSIYTVPFALGSRHNDLSPCCYGLPGSSGKYCIFLSIAFILAVITVIIGFVASAFIVSTVDAVFRNHLLFYHKMGSSKSFIDHVQKENKCCGYNNHEDWWISEVPEFTVNNGLLPSTCCEPHAENMCQFHGIQSRKVFTQGCKHFVETTTNLYLIAIMASITAIALLTFHNLKQWKDVSVSEVPPDQCFHTLHPTHVGNIVTSAIIVAVAIFGLLGAIMKNSCLLIIYCIVLACTLVICIIFIVATLFFGSVLSSIVVQASFPQMIKNYKDPGTKKTIDDFQKKYLCCGYESFEDFWIDELSPEFTRKNNYLPKSCCGSSVRTCQHLDSTLFSKPCKPFVDQSMAKVVPWAFYLIAIVFGIIALSVLISLILASILTSKIRSGYGMA</sequence>
<evidence type="ECO:0000313" key="7">
    <source>
        <dbReference type="EnsemblMetazoa" id="HelroP189291"/>
    </source>
</evidence>
<dbReference type="InterPro" id="IPR008952">
    <property type="entry name" value="Tetraspanin_EC2_sf"/>
</dbReference>
<feature type="transmembrane region" description="Helical" evidence="5">
    <location>
        <begin position="204"/>
        <end position="222"/>
    </location>
</feature>
<keyword evidence="2 5" id="KW-0812">Transmembrane</keyword>
<name>T1FQX4_HELRO</name>
<organism evidence="7 8">
    <name type="scientific">Helobdella robusta</name>
    <name type="common">Californian leech</name>
    <dbReference type="NCBI Taxonomy" id="6412"/>
    <lineage>
        <taxon>Eukaryota</taxon>
        <taxon>Metazoa</taxon>
        <taxon>Spiralia</taxon>
        <taxon>Lophotrochozoa</taxon>
        <taxon>Annelida</taxon>
        <taxon>Clitellata</taxon>
        <taxon>Hirudinea</taxon>
        <taxon>Rhynchobdellida</taxon>
        <taxon>Glossiphoniidae</taxon>
        <taxon>Helobdella</taxon>
    </lineage>
</organism>
<dbReference type="RefSeq" id="XP_009025710.1">
    <property type="nucleotide sequence ID" value="XM_009027462.1"/>
</dbReference>
<dbReference type="EMBL" id="AMQM01001411">
    <property type="status" value="NOT_ANNOTATED_CDS"/>
    <property type="molecule type" value="Genomic_DNA"/>
</dbReference>
<dbReference type="GO" id="GO:0005886">
    <property type="term" value="C:plasma membrane"/>
    <property type="evidence" value="ECO:0000318"/>
    <property type="project" value="GO_Central"/>
</dbReference>
<keyword evidence="3 5" id="KW-1133">Transmembrane helix</keyword>
<accession>T1FQX4</accession>
<dbReference type="EMBL" id="AMQM01001412">
    <property type="status" value="NOT_ANNOTATED_CDS"/>
    <property type="molecule type" value="Genomic_DNA"/>
</dbReference>
<proteinExistence type="predicted"/>
<dbReference type="SUPFAM" id="SSF48652">
    <property type="entry name" value="Tetraspanin"/>
    <property type="match status" value="2"/>
</dbReference>